<evidence type="ECO:0000313" key="2">
    <source>
        <dbReference type="EMBL" id="GAA2159905.1"/>
    </source>
</evidence>
<dbReference type="EMBL" id="BAAAMR010000088">
    <property type="protein sequence ID" value="GAA2159905.1"/>
    <property type="molecule type" value="Genomic_DNA"/>
</dbReference>
<evidence type="ECO:0000256" key="1">
    <source>
        <dbReference type="SAM" id="MobiDB-lite"/>
    </source>
</evidence>
<reference evidence="2 3" key="1">
    <citation type="journal article" date="2019" name="Int. J. Syst. Evol. Microbiol.">
        <title>The Global Catalogue of Microorganisms (GCM) 10K type strain sequencing project: providing services to taxonomists for standard genome sequencing and annotation.</title>
        <authorList>
            <consortium name="The Broad Institute Genomics Platform"/>
            <consortium name="The Broad Institute Genome Sequencing Center for Infectious Disease"/>
            <person name="Wu L."/>
            <person name="Ma J."/>
        </authorList>
    </citation>
    <scope>NUCLEOTIDE SEQUENCE [LARGE SCALE GENOMIC DNA]</scope>
    <source>
        <strain evidence="2 3">JCM 13850</strain>
    </source>
</reference>
<dbReference type="RefSeq" id="WP_344278027.1">
    <property type="nucleotide sequence ID" value="NZ_BAAAMR010000088.1"/>
</dbReference>
<name>A0ABN3ACL0_9ACTN</name>
<feature type="compositionally biased region" description="Basic and acidic residues" evidence="1">
    <location>
        <begin position="69"/>
        <end position="79"/>
    </location>
</feature>
<proteinExistence type="predicted"/>
<feature type="region of interest" description="Disordered" evidence="1">
    <location>
        <begin position="63"/>
        <end position="88"/>
    </location>
</feature>
<sequence length="88" mass="9766">MTGMIGRRYLDPGDRLSGRNDPPEVVTVLARWAPGGGPRNVLVRRLDGSRQVIPFPRRLRRLDSPGFRAADRRTPDRMPDPTSMTGGA</sequence>
<protein>
    <submittedName>
        <fullName evidence="2">Uncharacterized protein</fullName>
    </submittedName>
</protein>
<keyword evidence="3" id="KW-1185">Reference proteome</keyword>
<gene>
    <name evidence="2" type="ORF">GCM10009727_72280</name>
</gene>
<evidence type="ECO:0000313" key="3">
    <source>
        <dbReference type="Proteomes" id="UP001501020"/>
    </source>
</evidence>
<accession>A0ABN3ACL0</accession>
<feature type="region of interest" description="Disordered" evidence="1">
    <location>
        <begin position="1"/>
        <end position="22"/>
    </location>
</feature>
<feature type="compositionally biased region" description="Basic and acidic residues" evidence="1">
    <location>
        <begin position="8"/>
        <end position="22"/>
    </location>
</feature>
<dbReference type="Proteomes" id="UP001501020">
    <property type="component" value="Unassembled WGS sequence"/>
</dbReference>
<organism evidence="2 3">
    <name type="scientific">Actinomadura napierensis</name>
    <dbReference type="NCBI Taxonomy" id="267854"/>
    <lineage>
        <taxon>Bacteria</taxon>
        <taxon>Bacillati</taxon>
        <taxon>Actinomycetota</taxon>
        <taxon>Actinomycetes</taxon>
        <taxon>Streptosporangiales</taxon>
        <taxon>Thermomonosporaceae</taxon>
        <taxon>Actinomadura</taxon>
    </lineage>
</organism>
<comment type="caution">
    <text evidence="2">The sequence shown here is derived from an EMBL/GenBank/DDBJ whole genome shotgun (WGS) entry which is preliminary data.</text>
</comment>